<dbReference type="SUPFAM" id="SSF56784">
    <property type="entry name" value="HAD-like"/>
    <property type="match status" value="1"/>
</dbReference>
<reference evidence="1" key="1">
    <citation type="journal article" date="2014" name="Int. J. Syst. Evol. Microbiol.">
        <title>Complete genome sequence of Corynebacterium casei LMG S-19264T (=DSM 44701T), isolated from a smear-ripened cheese.</title>
        <authorList>
            <consortium name="US DOE Joint Genome Institute (JGI-PGF)"/>
            <person name="Walter F."/>
            <person name="Albersmeier A."/>
            <person name="Kalinowski J."/>
            <person name="Ruckert C."/>
        </authorList>
    </citation>
    <scope>NUCLEOTIDE SEQUENCE</scope>
    <source>
        <strain evidence="1">CGMCC 1.12698</strain>
    </source>
</reference>
<dbReference type="CDD" id="cd07516">
    <property type="entry name" value="HAD_Pase"/>
    <property type="match status" value="1"/>
</dbReference>
<name>A0A917ATZ1_9BACI</name>
<dbReference type="GO" id="GO:0016791">
    <property type="term" value="F:phosphatase activity"/>
    <property type="evidence" value="ECO:0007669"/>
    <property type="project" value="TreeGrafter"/>
</dbReference>
<dbReference type="InterPro" id="IPR006379">
    <property type="entry name" value="HAD-SF_hydro_IIB"/>
</dbReference>
<dbReference type="PANTHER" id="PTHR10000:SF50">
    <property type="entry name" value="STRESS RESPONSE PROTEIN YHAX"/>
    <property type="match status" value="1"/>
</dbReference>
<dbReference type="NCBIfam" id="TIGR01484">
    <property type="entry name" value="HAD-SF-IIB"/>
    <property type="match status" value="1"/>
</dbReference>
<dbReference type="InterPro" id="IPR023214">
    <property type="entry name" value="HAD_sf"/>
</dbReference>
<dbReference type="GO" id="GO:0005829">
    <property type="term" value="C:cytosol"/>
    <property type="evidence" value="ECO:0007669"/>
    <property type="project" value="TreeGrafter"/>
</dbReference>
<keyword evidence="2" id="KW-1185">Reference proteome</keyword>
<dbReference type="Gene3D" id="3.30.1240.10">
    <property type="match status" value="1"/>
</dbReference>
<proteinExistence type="predicted"/>
<dbReference type="EMBL" id="BMFK01000001">
    <property type="protein sequence ID" value="GGE72939.1"/>
    <property type="molecule type" value="Genomic_DNA"/>
</dbReference>
<comment type="caution">
    <text evidence="1">The sequence shown here is derived from an EMBL/GenBank/DDBJ whole genome shotgun (WGS) entry which is preliminary data.</text>
</comment>
<dbReference type="AlphaFoldDB" id="A0A917ATZ1"/>
<reference evidence="1" key="2">
    <citation type="submission" date="2020-09" db="EMBL/GenBank/DDBJ databases">
        <authorList>
            <person name="Sun Q."/>
            <person name="Zhou Y."/>
        </authorList>
    </citation>
    <scope>NUCLEOTIDE SEQUENCE</scope>
    <source>
        <strain evidence="1">CGMCC 1.12698</strain>
    </source>
</reference>
<evidence type="ECO:0000313" key="2">
    <source>
        <dbReference type="Proteomes" id="UP000605259"/>
    </source>
</evidence>
<gene>
    <name evidence="1" type="ORF">GCM10007140_23560</name>
</gene>
<organism evidence="1 2">
    <name type="scientific">Priestia taiwanensis</name>
    <dbReference type="NCBI Taxonomy" id="1347902"/>
    <lineage>
        <taxon>Bacteria</taxon>
        <taxon>Bacillati</taxon>
        <taxon>Bacillota</taxon>
        <taxon>Bacilli</taxon>
        <taxon>Bacillales</taxon>
        <taxon>Bacillaceae</taxon>
        <taxon>Priestia</taxon>
    </lineage>
</organism>
<evidence type="ECO:0000313" key="1">
    <source>
        <dbReference type="EMBL" id="GGE72939.1"/>
    </source>
</evidence>
<dbReference type="Proteomes" id="UP000605259">
    <property type="component" value="Unassembled WGS sequence"/>
</dbReference>
<accession>A0A917ATZ1</accession>
<sequence>MVYRLLAINIDGTLLDSKGKLQKGMKEAIDFVREKGVYVTLVTSRNFQSARKVAKALKLDTILVTHSGAFVSDSLTNPLFERRFTAEETEELIRLLEHYNCNIRLSHERFSLGNRKKLQSTLVAKAVLSNADPIFYPIQFVDSISHALSEEPVEAPKIDVVFFEQEEKESALQSITSMFPHVQVIESEHHKVEFLPQSVSKLGGLQKLGKKLDIPLQDMVAIGDSVSDMEVIRSVGLGVAMGNAPVDVKKEADWITRSNDDNGVSYMIVEHFRKQFPLPFLKQHKIIKQR</sequence>
<dbReference type="InterPro" id="IPR036412">
    <property type="entry name" value="HAD-like_sf"/>
</dbReference>
<dbReference type="RefSeq" id="WP_188388529.1">
    <property type="nucleotide sequence ID" value="NZ_BMFK01000001.1"/>
</dbReference>
<dbReference type="Pfam" id="PF08282">
    <property type="entry name" value="Hydrolase_3"/>
    <property type="match status" value="1"/>
</dbReference>
<dbReference type="PANTHER" id="PTHR10000">
    <property type="entry name" value="PHOSPHOSERINE PHOSPHATASE"/>
    <property type="match status" value="1"/>
</dbReference>
<dbReference type="Gene3D" id="3.40.50.1000">
    <property type="entry name" value="HAD superfamily/HAD-like"/>
    <property type="match status" value="1"/>
</dbReference>
<dbReference type="GO" id="GO:0000287">
    <property type="term" value="F:magnesium ion binding"/>
    <property type="evidence" value="ECO:0007669"/>
    <property type="project" value="TreeGrafter"/>
</dbReference>
<protein>
    <submittedName>
        <fullName evidence="1">Haloacid dehalogenase</fullName>
    </submittedName>
</protein>